<dbReference type="SMART" id="SM01014">
    <property type="entry name" value="ARID"/>
    <property type="match status" value="1"/>
</dbReference>
<dbReference type="SUPFAM" id="SSF46774">
    <property type="entry name" value="ARID-like"/>
    <property type="match status" value="1"/>
</dbReference>
<dbReference type="InterPro" id="IPR014002">
    <property type="entry name" value="Agenet_dom_plant"/>
</dbReference>
<evidence type="ECO:0000313" key="4">
    <source>
        <dbReference type="Proteomes" id="UP001489004"/>
    </source>
</evidence>
<dbReference type="InterPro" id="IPR001606">
    <property type="entry name" value="ARID_dom"/>
</dbReference>
<name>A0AAW1Q7V9_9CHLO</name>
<feature type="compositionally biased region" description="Low complexity" evidence="1">
    <location>
        <begin position="391"/>
        <end position="420"/>
    </location>
</feature>
<dbReference type="PANTHER" id="PTHR31917:SF101">
    <property type="entry name" value="OS07G0607300 PROTEIN"/>
    <property type="match status" value="1"/>
</dbReference>
<feature type="region of interest" description="Disordered" evidence="1">
    <location>
        <begin position="483"/>
        <end position="522"/>
    </location>
</feature>
<reference evidence="3 4" key="1">
    <citation type="journal article" date="2024" name="Nat. Commun.">
        <title>Phylogenomics reveals the evolutionary origins of lichenization in chlorophyte algae.</title>
        <authorList>
            <person name="Puginier C."/>
            <person name="Libourel C."/>
            <person name="Otte J."/>
            <person name="Skaloud P."/>
            <person name="Haon M."/>
            <person name="Grisel S."/>
            <person name="Petersen M."/>
            <person name="Berrin J.G."/>
            <person name="Delaux P.M."/>
            <person name="Dal Grande F."/>
            <person name="Keller J."/>
        </authorList>
    </citation>
    <scope>NUCLEOTIDE SEQUENCE [LARGE SCALE GENOMIC DNA]</scope>
    <source>
        <strain evidence="3 4">SAG 2043</strain>
    </source>
</reference>
<feature type="region of interest" description="Disordered" evidence="1">
    <location>
        <begin position="389"/>
        <end position="424"/>
    </location>
</feature>
<dbReference type="InterPro" id="IPR008395">
    <property type="entry name" value="Agenet-like_dom"/>
</dbReference>
<dbReference type="Proteomes" id="UP001489004">
    <property type="component" value="Unassembled WGS sequence"/>
</dbReference>
<comment type="caution">
    <text evidence="3">The sequence shown here is derived from an EMBL/GenBank/DDBJ whole genome shotgun (WGS) entry which is preliminary data.</text>
</comment>
<gene>
    <name evidence="3" type="ORF">WJX72_005944</name>
</gene>
<protein>
    <recommendedName>
        <fullName evidence="2">ARID domain-containing protein</fullName>
    </recommendedName>
</protein>
<dbReference type="PANTHER" id="PTHR31917">
    <property type="entry name" value="AGENET DOMAIN-CONTAINING PROTEIN-RELATED"/>
    <property type="match status" value="1"/>
</dbReference>
<dbReference type="InterPro" id="IPR036431">
    <property type="entry name" value="ARID_dom_sf"/>
</dbReference>
<dbReference type="AlphaFoldDB" id="A0AAW1Q7V9"/>
<proteinExistence type="predicted"/>
<organism evidence="3 4">
    <name type="scientific">[Myrmecia] bisecta</name>
    <dbReference type="NCBI Taxonomy" id="41462"/>
    <lineage>
        <taxon>Eukaryota</taxon>
        <taxon>Viridiplantae</taxon>
        <taxon>Chlorophyta</taxon>
        <taxon>core chlorophytes</taxon>
        <taxon>Trebouxiophyceae</taxon>
        <taxon>Trebouxiales</taxon>
        <taxon>Trebouxiaceae</taxon>
        <taxon>Myrmecia</taxon>
    </lineage>
</organism>
<feature type="domain" description="ARID" evidence="2">
    <location>
        <begin position="1"/>
        <end position="114"/>
    </location>
</feature>
<accession>A0AAW1Q7V9</accession>
<dbReference type="Pfam" id="PF01388">
    <property type="entry name" value="ARID"/>
    <property type="match status" value="1"/>
</dbReference>
<evidence type="ECO:0000256" key="1">
    <source>
        <dbReference type="SAM" id="MobiDB-lite"/>
    </source>
</evidence>
<dbReference type="Pfam" id="PF05641">
    <property type="entry name" value="Agenet"/>
    <property type="match status" value="1"/>
</dbReference>
<dbReference type="SMART" id="SM00743">
    <property type="entry name" value="Agenet"/>
    <property type="match status" value="2"/>
</dbReference>
<evidence type="ECO:0000313" key="3">
    <source>
        <dbReference type="EMBL" id="KAK9818031.1"/>
    </source>
</evidence>
<keyword evidence="4" id="KW-1185">Reference proteome</keyword>
<feature type="region of interest" description="Disordered" evidence="1">
    <location>
        <begin position="120"/>
        <end position="174"/>
    </location>
</feature>
<evidence type="ECO:0000259" key="2">
    <source>
        <dbReference type="PROSITE" id="PS51011"/>
    </source>
</evidence>
<dbReference type="GO" id="GO:0003677">
    <property type="term" value="F:DNA binding"/>
    <property type="evidence" value="ECO:0007669"/>
    <property type="project" value="InterPro"/>
</dbReference>
<sequence>MQALLGLHEAQGTQFAHPKMYGRSDIAAHRIWQEVMSYGGYEGVLTYTLWRYRWEPASCHCDLPPARQCEDVTTYTLWATIANCLGAPPTATDKSYVCKKYYTENLLAFEQASRRGETGIAIPPVTRDPAEYGRARGGGAKRAATTQTIKPVPKKRKGSQMQATPAAPSAPPTRKVVGLVRLSPAGHLKPGDEVEHRSPLVCYCGGWFRAKVIKVVPGSKQEGYWRHYVECHEFTEEHDASLRRREWVPLLQPEANSGVPAVMIRRAVLPAEPPAPLRTWHVGDRVESFWEDGWWMATVTRIMPDGNVQIRSDPSPRPSSPEVFVRAPDRLRPAHPEEKTGFGMLEPPRDDDMVPYQQWRRQLQWQRHSVDGFTFEAFACAALLPPPSTAPTPASQLEAQAAPAESAPAAADANNGAAMASRTVSTGDMAPAAATETGGISTGEAQASVVVNGDHQLTPNEEVSGDRGADSDLEIDLDNEEFGQSEADMEPCSATPGTSEGPSSSERAASQGDAQYRTTTDGRVMRIRSNGSLQHMSAELVGGLLAKARASGNAVYVQNLERLLDWVRSVAQKHAAKGH</sequence>
<dbReference type="Gene3D" id="1.10.150.60">
    <property type="entry name" value="ARID DNA-binding domain"/>
    <property type="match status" value="1"/>
</dbReference>
<feature type="compositionally biased region" description="Polar residues" evidence="1">
    <location>
        <begin position="495"/>
        <end position="521"/>
    </location>
</feature>
<dbReference type="PROSITE" id="PS51011">
    <property type="entry name" value="ARID"/>
    <property type="match status" value="1"/>
</dbReference>
<dbReference type="EMBL" id="JALJOR010000004">
    <property type="protein sequence ID" value="KAK9818031.1"/>
    <property type="molecule type" value="Genomic_DNA"/>
</dbReference>